<comment type="similarity">
    <text evidence="1 6">Belongs to the peptidase M42 family.</text>
</comment>
<feature type="binding site" evidence="8">
    <location>
        <position position="330"/>
    </location>
    <ligand>
        <name>Zn(2+)</name>
        <dbReference type="ChEBI" id="CHEBI:29105"/>
        <label>2</label>
    </ligand>
</feature>
<dbReference type="EMBL" id="AP014610">
    <property type="protein sequence ID" value="BBA17733.1"/>
    <property type="molecule type" value="Genomic_DNA"/>
</dbReference>
<comment type="cofactor">
    <cofactor evidence="8">
        <name>a divalent metal cation</name>
        <dbReference type="ChEBI" id="CHEBI:60240"/>
    </cofactor>
    <text evidence="8">Binds 2 divalent metal cations per subunit.</text>
</comment>
<accession>A0AAD1CLP0</accession>
<dbReference type="Gene3D" id="2.40.30.40">
    <property type="entry name" value="Peptidase M42, domain 2"/>
    <property type="match status" value="1"/>
</dbReference>
<evidence type="ECO:0000256" key="6">
    <source>
        <dbReference type="PIRNR" id="PIRNR001123"/>
    </source>
</evidence>
<dbReference type="AlphaFoldDB" id="A0AAD1CLP0"/>
<evidence type="ECO:0000256" key="1">
    <source>
        <dbReference type="ARBA" id="ARBA00006272"/>
    </source>
</evidence>
<dbReference type="PANTHER" id="PTHR32481">
    <property type="entry name" value="AMINOPEPTIDASE"/>
    <property type="match status" value="1"/>
</dbReference>
<dbReference type="PIRSF" id="PIRSF001123">
    <property type="entry name" value="PepA_GA"/>
    <property type="match status" value="1"/>
</dbReference>
<keyword evidence="2" id="KW-0031">Aminopeptidase</keyword>
<keyword evidence="5" id="KW-0378">Hydrolase</keyword>
<evidence type="ECO:0000256" key="5">
    <source>
        <dbReference type="ARBA" id="ARBA00022801"/>
    </source>
</evidence>
<dbReference type="InterPro" id="IPR023367">
    <property type="entry name" value="Peptidase_M42_dom2"/>
</dbReference>
<evidence type="ECO:0000313" key="9">
    <source>
        <dbReference type="EMBL" id="BBA17733.1"/>
    </source>
</evidence>
<gene>
    <name evidence="9" type="primary">frvX</name>
    <name evidence="9" type="ORF">CPU2_227</name>
</gene>
<dbReference type="SUPFAM" id="SSF53187">
    <property type="entry name" value="Zn-dependent exopeptidases"/>
    <property type="match status" value="1"/>
</dbReference>
<name>A0AAD1CLP0_9FLAO</name>
<evidence type="ECO:0000256" key="4">
    <source>
        <dbReference type="ARBA" id="ARBA00022723"/>
    </source>
</evidence>
<protein>
    <submittedName>
        <fullName evidence="9">Peptidase M42 family protein</fullName>
    </submittedName>
</protein>
<dbReference type="RefSeq" id="WP_110548768.1">
    <property type="nucleotide sequence ID" value="NZ_AP014610.1"/>
</dbReference>
<proteinExistence type="inferred from homology"/>
<organism evidence="9 10">
    <name type="scientific">Blattabacterium punctulatus CPU2</name>
    <dbReference type="NCBI Taxonomy" id="1457032"/>
    <lineage>
        <taxon>Bacteria</taxon>
        <taxon>Pseudomonadati</taxon>
        <taxon>Bacteroidota</taxon>
        <taxon>Flavobacteriia</taxon>
        <taxon>Flavobacteriales</taxon>
        <taxon>Blattabacteriaceae</taxon>
        <taxon>Blattabacterium</taxon>
    </lineage>
</organism>
<keyword evidence="4 8" id="KW-0479">Metal-binding</keyword>
<dbReference type="GO" id="GO:0046872">
    <property type="term" value="F:metal ion binding"/>
    <property type="evidence" value="ECO:0007669"/>
    <property type="project" value="UniProtKB-UniRule"/>
</dbReference>
<feature type="active site" description="Proton acceptor" evidence="7">
    <location>
        <position position="220"/>
    </location>
</feature>
<dbReference type="SUPFAM" id="SSF101821">
    <property type="entry name" value="Aminopeptidase/glucanase lid domain"/>
    <property type="match status" value="1"/>
</dbReference>
<feature type="binding site" evidence="8">
    <location>
        <position position="186"/>
    </location>
    <ligand>
        <name>Zn(2+)</name>
        <dbReference type="ChEBI" id="CHEBI:29105"/>
        <label>1</label>
    </ligand>
</feature>
<dbReference type="GO" id="GO:0004177">
    <property type="term" value="F:aminopeptidase activity"/>
    <property type="evidence" value="ECO:0007669"/>
    <property type="project" value="UniProtKB-UniRule"/>
</dbReference>
<reference evidence="9 10" key="1">
    <citation type="submission" date="2014-06" db="EMBL/GenBank/DDBJ databases">
        <title>Genome sequence of the intracellular symbiont Blattabacterium cuenoti, strain CPU2 from the wood feeding cockroach Cryptocercus punctulatus.</title>
        <authorList>
            <person name="Kinjo Y."/>
            <person name="Ohkuma M."/>
            <person name="Tokuda G."/>
        </authorList>
    </citation>
    <scope>NUCLEOTIDE SEQUENCE [LARGE SCALE GENOMIC DNA]</scope>
    <source>
        <strain evidence="9 10">CPU2</strain>
    </source>
</reference>
<dbReference type="Pfam" id="PF05343">
    <property type="entry name" value="Peptidase_M42"/>
    <property type="match status" value="1"/>
</dbReference>
<dbReference type="GO" id="GO:0006508">
    <property type="term" value="P:proteolysis"/>
    <property type="evidence" value="ECO:0007669"/>
    <property type="project" value="UniProtKB-KW"/>
</dbReference>
<feature type="binding site" evidence="8">
    <location>
        <position position="221"/>
    </location>
    <ligand>
        <name>Zn(2+)</name>
        <dbReference type="ChEBI" id="CHEBI:29105"/>
        <label>2</label>
    </ligand>
</feature>
<dbReference type="PANTHER" id="PTHR32481:SF0">
    <property type="entry name" value="AMINOPEPTIDASE YPDE-RELATED"/>
    <property type="match status" value="1"/>
</dbReference>
<evidence type="ECO:0000313" key="10">
    <source>
        <dbReference type="Proteomes" id="UP000262607"/>
    </source>
</evidence>
<feature type="binding site" evidence="8">
    <location>
        <position position="186"/>
    </location>
    <ligand>
        <name>Zn(2+)</name>
        <dbReference type="ChEBI" id="CHEBI:29105"/>
        <label>2</label>
    </ligand>
</feature>
<feature type="binding site" evidence="8">
    <location>
        <position position="243"/>
    </location>
    <ligand>
        <name>Zn(2+)</name>
        <dbReference type="ChEBI" id="CHEBI:29105"/>
        <label>1</label>
    </ligand>
</feature>
<dbReference type="InterPro" id="IPR051464">
    <property type="entry name" value="Peptidase_M42_aminopept"/>
</dbReference>
<feature type="binding site" evidence="8">
    <location>
        <position position="74"/>
    </location>
    <ligand>
        <name>Zn(2+)</name>
        <dbReference type="ChEBI" id="CHEBI:29105"/>
        <label>1</label>
    </ligand>
</feature>
<evidence type="ECO:0000256" key="7">
    <source>
        <dbReference type="PIRSR" id="PIRSR001123-1"/>
    </source>
</evidence>
<keyword evidence="3" id="KW-0645">Protease</keyword>
<sequence length="365" mass="41446">MDNKNRYSISDQSIRFLNKYLNSFSPTGYESEGQKIWKDYISSYVDKIVTDLYGTVVGVINPNNSPYKLIIEAHADEISWYVNYITEDGLIYVSRNGGSDHQIAPSKKVVIHTKKGLVNGVFGWPAIHTRKSLEEKKPNLDNIFIDIGAFDKKEVEKMGVHVGCFITYPDEFFIMNHNYFVCRSLDNKIGGFIIAEVAKMIIEHGIDLQFGLYVVNSVQEEVGLRGAKMISHAIKPHIAIVTDVTHHTSTPMIDKKIQGDIKCGLGPVIGYAPSIHKKIREFIIDTSKNQKILFQRLVSSRYTGTDTDAFAYYNKGILSSLISIPLKYMHTTVEMVHKKDVEKTIQLIFETLKGINYSKEKFFID</sequence>
<dbReference type="Gene3D" id="3.40.630.10">
    <property type="entry name" value="Zn peptidases"/>
    <property type="match status" value="1"/>
</dbReference>
<evidence type="ECO:0000256" key="8">
    <source>
        <dbReference type="PIRSR" id="PIRSR001123-2"/>
    </source>
</evidence>
<dbReference type="Proteomes" id="UP000262607">
    <property type="component" value="Chromosome"/>
</dbReference>
<dbReference type="GeneID" id="66556843"/>
<dbReference type="CDD" id="cd05656">
    <property type="entry name" value="M42_Frv"/>
    <property type="match status" value="1"/>
</dbReference>
<dbReference type="InterPro" id="IPR008007">
    <property type="entry name" value="Peptidase_M42"/>
</dbReference>
<evidence type="ECO:0000256" key="3">
    <source>
        <dbReference type="ARBA" id="ARBA00022670"/>
    </source>
</evidence>
<evidence type="ECO:0000256" key="2">
    <source>
        <dbReference type="ARBA" id="ARBA00022438"/>
    </source>
</evidence>